<gene>
    <name evidence="1" type="ORF">BV898_17947</name>
</gene>
<name>A0A9X6NIW8_HYPEX</name>
<protein>
    <submittedName>
        <fullName evidence="1">Uncharacterized protein</fullName>
    </submittedName>
</protein>
<evidence type="ECO:0000313" key="2">
    <source>
        <dbReference type="Proteomes" id="UP000192578"/>
    </source>
</evidence>
<comment type="caution">
    <text evidence="1">The sequence shown here is derived from an EMBL/GenBank/DDBJ whole genome shotgun (WGS) entry which is preliminary data.</text>
</comment>
<proteinExistence type="predicted"/>
<dbReference type="EMBL" id="MTYJ01000327">
    <property type="protein sequence ID" value="OWA53521.1"/>
    <property type="molecule type" value="Genomic_DNA"/>
</dbReference>
<keyword evidence="2" id="KW-1185">Reference proteome</keyword>
<dbReference type="OrthoDB" id="10006939at2759"/>
<dbReference type="Proteomes" id="UP000192578">
    <property type="component" value="Unassembled WGS sequence"/>
</dbReference>
<reference evidence="2" key="1">
    <citation type="submission" date="2017-01" db="EMBL/GenBank/DDBJ databases">
        <title>Comparative genomics of anhydrobiosis in the tardigrade Hypsibius dujardini.</title>
        <authorList>
            <person name="Yoshida Y."/>
            <person name="Koutsovoulos G."/>
            <person name="Laetsch D."/>
            <person name="Stevens L."/>
            <person name="Kumar S."/>
            <person name="Horikawa D."/>
            <person name="Ishino K."/>
            <person name="Komine S."/>
            <person name="Tomita M."/>
            <person name="Blaxter M."/>
            <person name="Arakawa K."/>
        </authorList>
    </citation>
    <scope>NUCLEOTIDE SEQUENCE [LARGE SCALE GENOMIC DNA]</scope>
    <source>
        <strain evidence="2">Z151</strain>
    </source>
</reference>
<evidence type="ECO:0000313" key="1">
    <source>
        <dbReference type="EMBL" id="OWA53521.1"/>
    </source>
</evidence>
<accession>A0A9X6NIW8</accession>
<sequence length="183" mass="20852">MPAQISSETRGAILMGFHNGDSSRKISSKLSAIGLTASYVTVCRVIKEFKLEQQGVIKPVKRLGNQNLPSARSAAVIAKVEKLVFRPDPFSIRQIQQLLGLSYSTVWRIVNRDLAGKKRSKRRTHHLSHQQVAQRVLTVPRLLKHLTGGKWRYIVSIDEAWCYMSHVNGRRKIYYKFRGKQSP</sequence>
<organism evidence="1 2">
    <name type="scientific">Hypsibius exemplaris</name>
    <name type="common">Freshwater tardigrade</name>
    <dbReference type="NCBI Taxonomy" id="2072580"/>
    <lineage>
        <taxon>Eukaryota</taxon>
        <taxon>Metazoa</taxon>
        <taxon>Ecdysozoa</taxon>
        <taxon>Tardigrada</taxon>
        <taxon>Eutardigrada</taxon>
        <taxon>Parachela</taxon>
        <taxon>Hypsibioidea</taxon>
        <taxon>Hypsibiidae</taxon>
        <taxon>Hypsibius</taxon>
    </lineage>
</organism>
<dbReference type="AlphaFoldDB" id="A0A9X6NIW8"/>